<evidence type="ECO:0000313" key="2">
    <source>
        <dbReference type="Proteomes" id="UP001638806"/>
    </source>
</evidence>
<comment type="caution">
    <text evidence="1">The sequence shown here is derived from an EMBL/GenBank/DDBJ whole genome shotgun (WGS) entry which is preliminary data.</text>
</comment>
<evidence type="ECO:0000313" key="1">
    <source>
        <dbReference type="EMBL" id="KAL3956194.1"/>
    </source>
</evidence>
<gene>
    <name evidence="1" type="ORF">ACCO45_009040</name>
</gene>
<sequence>MTTTPAYGSEVSRPTSRARYCLSLVLKASQSYRIVLLTLAFTCKIIEMESPVTPIPINFDRGTKAAVDSVRRSSDSLNSSESPSVLFNKGDDSGSVFDPTSPSFRSRSADLSNLEPLPSMSGLQVASSDIEANTIPAGDGCRRCQRCLKVFPLRRVADHLKSHRINQNGCAVARNRRCRKCKALEKSCIVAKNPARKDINTLRCLACVEDNVCCSMVSRRNIVAKHRGIHPALRK</sequence>
<dbReference type="EMBL" id="JBGNUJ010000008">
    <property type="protein sequence ID" value="KAL3956194.1"/>
    <property type="molecule type" value="Genomic_DNA"/>
</dbReference>
<protein>
    <submittedName>
        <fullName evidence="1">Uncharacterized protein</fullName>
    </submittedName>
</protein>
<dbReference type="Proteomes" id="UP001638806">
    <property type="component" value="Unassembled WGS sequence"/>
</dbReference>
<accession>A0ACC4DIR5</accession>
<reference evidence="1" key="1">
    <citation type="submission" date="2024-12" db="EMBL/GenBank/DDBJ databases">
        <title>Comparative genomics and development of molecular markers within Purpureocillium lilacinum and among Purpureocillium species.</title>
        <authorList>
            <person name="Yeh Z.-Y."/>
            <person name="Ni N.-T."/>
            <person name="Lo P.-H."/>
            <person name="Mushyakhwo K."/>
            <person name="Lin C.-F."/>
            <person name="Nai Y.-S."/>
        </authorList>
    </citation>
    <scope>NUCLEOTIDE SEQUENCE</scope>
    <source>
        <strain evidence="1">NCHU-NPUST-175</strain>
    </source>
</reference>
<keyword evidence="2" id="KW-1185">Reference proteome</keyword>
<proteinExistence type="predicted"/>
<organism evidence="1 2">
    <name type="scientific">Purpureocillium lilacinum</name>
    <name type="common">Paecilomyces lilacinus</name>
    <dbReference type="NCBI Taxonomy" id="33203"/>
    <lineage>
        <taxon>Eukaryota</taxon>
        <taxon>Fungi</taxon>
        <taxon>Dikarya</taxon>
        <taxon>Ascomycota</taxon>
        <taxon>Pezizomycotina</taxon>
        <taxon>Sordariomycetes</taxon>
        <taxon>Hypocreomycetidae</taxon>
        <taxon>Hypocreales</taxon>
        <taxon>Ophiocordycipitaceae</taxon>
        <taxon>Purpureocillium</taxon>
    </lineage>
</organism>
<name>A0ACC4DIR5_PURLI</name>